<evidence type="ECO:0000256" key="1">
    <source>
        <dbReference type="ARBA" id="ARBA00005724"/>
    </source>
</evidence>
<evidence type="ECO:0000313" key="4">
    <source>
        <dbReference type="EMBL" id="TNY21297.1"/>
    </source>
</evidence>
<evidence type="ECO:0000313" key="5">
    <source>
        <dbReference type="Proteomes" id="UP000311382"/>
    </source>
</evidence>
<organism evidence="4 5">
    <name type="scientific">Rhodotorula diobovata</name>
    <dbReference type="NCBI Taxonomy" id="5288"/>
    <lineage>
        <taxon>Eukaryota</taxon>
        <taxon>Fungi</taxon>
        <taxon>Dikarya</taxon>
        <taxon>Basidiomycota</taxon>
        <taxon>Pucciniomycotina</taxon>
        <taxon>Microbotryomycetes</taxon>
        <taxon>Sporidiobolales</taxon>
        <taxon>Sporidiobolaceae</taxon>
        <taxon>Rhodotorula</taxon>
    </lineage>
</organism>
<reference evidence="4 5" key="1">
    <citation type="submission" date="2019-03" db="EMBL/GenBank/DDBJ databases">
        <title>Rhodosporidium diobovatum UCD-FST 08-225 genome sequencing, assembly, and annotation.</title>
        <authorList>
            <person name="Fakankun I.U."/>
            <person name="Fristensky B."/>
            <person name="Levin D.B."/>
        </authorList>
    </citation>
    <scope>NUCLEOTIDE SEQUENCE [LARGE SCALE GENOMIC DNA]</scope>
    <source>
        <strain evidence="4 5">UCD-FST 08-225</strain>
    </source>
</reference>
<feature type="region of interest" description="Disordered" evidence="2">
    <location>
        <begin position="52"/>
        <end position="73"/>
    </location>
</feature>
<sequence>MSHTPPEQQLKAVLAQAQALLGLSAKPHPPTAKPSLAAVLHSRLDAYLTLAPSPPLQEGQPPPNAQDVTPKTDLSERALQRDTARAALTLLERTASLLPSLPPLPQPSSAPSTSSAPSRTAAPPPPVFGIGDAKALGQLAAVIGRWGIQDPANEARTPGRRGAHTPPKIVELGEEEVDVAGGGDAARQRREVVCRVVRGVLGVDSEVDLTAKTPGEKQFLGTVLPQLLGPLVGALADLGDEGDEGSWAREALERVFKLTPTPTILSTLLSLVASSKPSSHSRTRLSSLLSAQLLRPAGVRSLFLVVVGVGAAGGGDDEVNVQKLEMVRRVLETPPAGGDGEAYYSNITSQLLDLLRSAASSSLTAALAQYAPSSNSSTSGNKGKSRLAPPPPPPPTTAVPIPIIRAAAWCVAHLVVAPPRGPSGRAASRAVLLALHAPLLPLSSLRPRGAGDQLPPLGGVPLATHLSLVSLLSLYAPPLPSLLTALVAPLLPALFALLAFLDEPRLVAPLEGEGEGEGEGEALTRVVRDEATALVRTWARSASAEEGARGVREAVERWEAGDEFGRRRSGLGAAEGEGVEGGRCEWGWGGDGAPVLWCGGAREEEDGGEDGHGEDAEAQLRVDAPWLAGWLAGLERKDLAAALFLRWLDEVKVLRGMDGLQAARRTVTRLQLVLQMVEHLGSDILAQPREIVAFVAHALDAEVREPDGADGAGAEQRRKEKREEKKERGGLAGLRIVELDEDDEREGRQGLEEPDGDEDEDFGLGTGFGRDEMAMTALTLLLAVLEADDKLDMTNTPLLGVIYTQLETLQASTTSALIPPLAREARMVLSLRRASSAFAASSSAASTSADGTPDPLAASRETYRSALKLLQDPLLPVRAQGLHLLRSLVLDKEHALLSTDPALLPAVLDIFVAALEEEDSFLYLNAVQGLSSLVDVFGKQVIGRLMEVYTGTRRGDKGGPTEVGEGERGMRELDKRLRVGETLSQVIQRAGEALAVLIDDVLPPLLVVLRSSSLPVPLRASAITILATCVETAPVALVQHADVLTEACVTLLQVESVPLAPRARAAAAAASAQTTQPKKGKEKQSRPAVLIEEVGESSSSSSSSDEDEPLEPTPQLDRNGRPRRPEELPDPTTTSSKHPTLRRAAAVFLGALVRTVAHQAAEAADRRERAAAAGYDERDPFGLGAGGIRMPFAPDVRVGGGEFLLRARTAPGAPGAGAGTEGEASLLDPVQVMRARTVLRYVSETDEDALVREQTAQVLRELEE</sequence>
<dbReference type="InterPro" id="IPR016024">
    <property type="entry name" value="ARM-type_fold"/>
</dbReference>
<dbReference type="InterPro" id="IPR019451">
    <property type="entry name" value="Rtp1_C1"/>
</dbReference>
<dbReference type="PANTHER" id="PTHR20959">
    <property type="entry name" value="TRANSPORT AND GOLGI ORGANIZATION PROTEIN 6 FAMILY MEMBER"/>
    <property type="match status" value="1"/>
</dbReference>
<proteinExistence type="inferred from homology"/>
<feature type="compositionally biased region" description="Basic and acidic residues" evidence="2">
    <location>
        <begin position="715"/>
        <end position="728"/>
    </location>
</feature>
<gene>
    <name evidence="4" type="ORF">DMC30DRAFT_205866</name>
</gene>
<feature type="compositionally biased region" description="Low complexity" evidence="2">
    <location>
        <begin position="1068"/>
        <end position="1077"/>
    </location>
</feature>
<accession>A0A5C5FWI0</accession>
<keyword evidence="5" id="KW-1185">Reference proteome</keyword>
<dbReference type="EMBL" id="SOZI01000046">
    <property type="protein sequence ID" value="TNY21297.1"/>
    <property type="molecule type" value="Genomic_DNA"/>
</dbReference>
<comment type="caution">
    <text evidence="4">The sequence shown here is derived from an EMBL/GenBank/DDBJ whole genome shotgun (WGS) entry which is preliminary data.</text>
</comment>
<feature type="compositionally biased region" description="Acidic residues" evidence="2">
    <location>
        <begin position="752"/>
        <end position="762"/>
    </location>
</feature>
<dbReference type="Gene3D" id="1.25.10.10">
    <property type="entry name" value="Leucine-rich Repeat Variant"/>
    <property type="match status" value="1"/>
</dbReference>
<dbReference type="SUPFAM" id="SSF48371">
    <property type="entry name" value="ARM repeat"/>
    <property type="match status" value="1"/>
</dbReference>
<name>A0A5C5FWI0_9BASI</name>
<feature type="region of interest" description="Disordered" evidence="2">
    <location>
        <begin position="98"/>
        <end position="129"/>
    </location>
</feature>
<dbReference type="Pfam" id="PF10363">
    <property type="entry name" value="RTP1_C1"/>
    <property type="match status" value="1"/>
</dbReference>
<feature type="region of interest" description="Disordered" evidence="2">
    <location>
        <begin position="742"/>
        <end position="768"/>
    </location>
</feature>
<comment type="similarity">
    <text evidence="1">Belongs to the Tango6 family.</text>
</comment>
<dbReference type="PANTHER" id="PTHR20959:SF1">
    <property type="entry name" value="TRANSPORT AND GOLGI ORGANIZATION PROTEIN 6 HOMOLOG"/>
    <property type="match status" value="1"/>
</dbReference>
<feature type="compositionally biased region" description="Low complexity" evidence="2">
    <location>
        <begin position="109"/>
        <end position="121"/>
    </location>
</feature>
<feature type="region of interest" description="Disordered" evidence="2">
    <location>
        <begin position="705"/>
        <end position="728"/>
    </location>
</feature>
<dbReference type="InterPro" id="IPR039600">
    <property type="entry name" value="TANGO6/Rtp1"/>
</dbReference>
<feature type="region of interest" description="Disordered" evidence="2">
    <location>
        <begin position="1092"/>
        <end position="1141"/>
    </location>
</feature>
<feature type="compositionally biased region" description="Basic and acidic residues" evidence="2">
    <location>
        <begin position="1118"/>
        <end position="1127"/>
    </location>
</feature>
<feature type="region of interest" description="Disordered" evidence="2">
    <location>
        <begin position="371"/>
        <end position="396"/>
    </location>
</feature>
<feature type="domain" description="RNA polymerase II assembly factor Rtp1 C-terminal" evidence="3">
    <location>
        <begin position="863"/>
        <end position="993"/>
    </location>
</feature>
<dbReference type="OrthoDB" id="39591at2759"/>
<feature type="compositionally biased region" description="Low complexity" evidence="2">
    <location>
        <begin position="371"/>
        <end position="382"/>
    </location>
</feature>
<dbReference type="AlphaFoldDB" id="A0A5C5FWI0"/>
<evidence type="ECO:0000256" key="2">
    <source>
        <dbReference type="SAM" id="MobiDB-lite"/>
    </source>
</evidence>
<dbReference type="GO" id="GO:0009306">
    <property type="term" value="P:protein secretion"/>
    <property type="evidence" value="ECO:0007669"/>
    <property type="project" value="TreeGrafter"/>
</dbReference>
<feature type="compositionally biased region" description="Pro residues" evidence="2">
    <location>
        <begin position="52"/>
        <end position="64"/>
    </location>
</feature>
<protein>
    <recommendedName>
        <fullName evidence="3">RNA polymerase II assembly factor Rtp1 C-terminal domain-containing protein</fullName>
    </recommendedName>
</protein>
<feature type="region of interest" description="Disordered" evidence="2">
    <location>
        <begin position="1068"/>
        <end position="1087"/>
    </location>
</feature>
<dbReference type="InterPro" id="IPR011989">
    <property type="entry name" value="ARM-like"/>
</dbReference>
<dbReference type="Proteomes" id="UP000311382">
    <property type="component" value="Unassembled WGS sequence"/>
</dbReference>
<evidence type="ECO:0000259" key="3">
    <source>
        <dbReference type="Pfam" id="PF10363"/>
    </source>
</evidence>